<dbReference type="InterPro" id="IPR011990">
    <property type="entry name" value="TPR-like_helical_dom_sf"/>
</dbReference>
<proteinExistence type="predicted"/>
<name>E4UCM6_LIBSC</name>
<dbReference type="HOGENOM" id="CLU_003728_2_2_5"/>
<dbReference type="eggNOG" id="COG0457">
    <property type="taxonomic scope" value="Bacteria"/>
</dbReference>
<feature type="transmembrane region" description="Helical" evidence="4">
    <location>
        <begin position="26"/>
        <end position="49"/>
    </location>
</feature>
<dbReference type="SMART" id="SM00028">
    <property type="entry name" value="TPR"/>
    <property type="match status" value="6"/>
</dbReference>
<keyword evidence="4" id="KW-1133">Transmembrane helix</keyword>
<feature type="repeat" description="TPR" evidence="3">
    <location>
        <begin position="246"/>
        <end position="279"/>
    </location>
</feature>
<evidence type="ECO:0000313" key="6">
    <source>
        <dbReference type="Proteomes" id="UP000007038"/>
    </source>
</evidence>
<dbReference type="PANTHER" id="PTHR44858">
    <property type="entry name" value="TETRATRICOPEPTIDE REPEAT PROTEIN 6"/>
    <property type="match status" value="1"/>
</dbReference>
<dbReference type="InterPro" id="IPR019734">
    <property type="entry name" value="TPR_rpt"/>
</dbReference>
<dbReference type="InterPro" id="IPR050498">
    <property type="entry name" value="Ycf3"/>
</dbReference>
<dbReference type="KEGG" id="lso:CKC_01825"/>
<dbReference type="SUPFAM" id="SSF48452">
    <property type="entry name" value="TPR-like"/>
    <property type="match status" value="1"/>
</dbReference>
<keyword evidence="2 3" id="KW-0802">TPR repeat</keyword>
<sequence length="296" mass="33553">MSFLSWIRMLVLAKYSDGFFGNSKRVAGFFCLSFLVVSLISLIQGCFLLDGVRSKRANISSLNSVVHAHPSDPEVYNVRGVVHGMNGDFEKSLQDFQSALDLNPSYYKAYVNRALIEYKMGNVPMAIKDYDAALKINPNYDIAYIGRGNVYRDEKYGDSQKAFADFDRAIQLKTSDGRAWFGRALVYQLRKEHQKAIGDFSRAISLSAITPADYYNGRGVSYLAVKNYDSALEDFKLAIHSNFKRATFWFNKGLAHEMQGSYKDSLASYQEALLIDSKYYKAKDGILRVKRLFNPD</sequence>
<dbReference type="STRING" id="658172.CKC_01825"/>
<keyword evidence="4" id="KW-0472">Membrane</keyword>
<dbReference type="Pfam" id="PF13432">
    <property type="entry name" value="TPR_16"/>
    <property type="match status" value="2"/>
</dbReference>
<dbReference type="GO" id="GO:0009279">
    <property type="term" value="C:cell outer membrane"/>
    <property type="evidence" value="ECO:0007669"/>
    <property type="project" value="TreeGrafter"/>
</dbReference>
<dbReference type="PANTHER" id="PTHR44858:SF1">
    <property type="entry name" value="UDP-N-ACETYLGLUCOSAMINE--PEPTIDE N-ACETYLGLUCOSAMINYLTRANSFERASE SPINDLY-RELATED"/>
    <property type="match status" value="1"/>
</dbReference>
<evidence type="ECO:0000256" key="2">
    <source>
        <dbReference type="ARBA" id="ARBA00022803"/>
    </source>
</evidence>
<dbReference type="Pfam" id="PF00515">
    <property type="entry name" value="TPR_1"/>
    <property type="match status" value="2"/>
</dbReference>
<feature type="repeat" description="TPR" evidence="3">
    <location>
        <begin position="107"/>
        <end position="140"/>
    </location>
</feature>
<keyword evidence="1" id="KW-0677">Repeat</keyword>
<evidence type="ECO:0000256" key="3">
    <source>
        <dbReference type="PROSITE-ProRule" id="PRU00339"/>
    </source>
</evidence>
<protein>
    <submittedName>
        <fullName evidence="5">Uncharacterized protein</fullName>
    </submittedName>
</protein>
<dbReference type="EMBL" id="CP002371">
    <property type="protein sequence ID" value="ADR52116.1"/>
    <property type="molecule type" value="Genomic_DNA"/>
</dbReference>
<dbReference type="AlphaFoldDB" id="E4UCM6"/>
<reference key="2">
    <citation type="submission" date="2010-11" db="EMBL/GenBank/DDBJ databases">
        <authorList>
            <person name="Lin H."/>
            <person name="Doddapaneni H.V."/>
            <person name="Lou B."/>
            <person name="Civerolo E.L."/>
            <person name="Chen C."/>
            <person name="Duan Y."/>
            <person name="Zhou L."/>
            <person name="Glynn J."/>
        </authorList>
    </citation>
    <scope>NUCLEOTIDE SEQUENCE</scope>
    <source>
        <strain>CLso-ZC1</strain>
    </source>
</reference>
<evidence type="ECO:0000256" key="4">
    <source>
        <dbReference type="SAM" id="Phobius"/>
    </source>
</evidence>
<evidence type="ECO:0000256" key="1">
    <source>
        <dbReference type="ARBA" id="ARBA00022737"/>
    </source>
</evidence>
<reference evidence="6" key="1">
    <citation type="submission" date="2010-11" db="EMBL/GenBank/DDBJ databases">
        <title>Complete genome sequence of Candidatus Liberibacter solanacearum CLso-ZC1.</title>
        <authorList>
            <person name="Lin H."/>
            <person name="Doddapaneni H.V."/>
            <person name="Lou B."/>
            <person name="Civerolo E.L."/>
            <person name="Chen C."/>
            <person name="Duan Y."/>
            <person name="Zhou L."/>
            <person name="Glynn J."/>
        </authorList>
    </citation>
    <scope>NUCLEOTIDE SEQUENCE [LARGE SCALE GENOMIC DNA]</scope>
    <source>
        <strain evidence="6">CLso-ZC1</strain>
    </source>
</reference>
<dbReference type="PROSITE" id="PS50005">
    <property type="entry name" value="TPR"/>
    <property type="match status" value="4"/>
</dbReference>
<keyword evidence="4" id="KW-0812">Transmembrane</keyword>
<reference evidence="5 6" key="3">
    <citation type="journal article" date="2011" name="PLoS ONE">
        <title>The Complete Genome Sequence of 'Candidatus Liberibacter solanacearum', the Bacterium Associated with Potato Zebra Chip Disease.</title>
        <authorList>
            <person name="Lin H."/>
            <person name="Lou B."/>
            <person name="Glynn J.M."/>
            <person name="Doddapaneni H."/>
            <person name="Civerolo E.L."/>
            <person name="Chen C."/>
            <person name="Duan Y."/>
            <person name="Zhou L."/>
            <person name="Vahling C.M."/>
        </authorList>
    </citation>
    <scope>NUCLEOTIDE SEQUENCE [LARGE SCALE GENOMIC DNA]</scope>
    <source>
        <strain evidence="5 6">CLso-ZC1</strain>
    </source>
</reference>
<dbReference type="Gene3D" id="1.25.40.10">
    <property type="entry name" value="Tetratricopeptide repeat domain"/>
    <property type="match status" value="3"/>
</dbReference>
<dbReference type="Proteomes" id="UP000007038">
    <property type="component" value="Chromosome"/>
</dbReference>
<feature type="repeat" description="TPR" evidence="3">
    <location>
        <begin position="73"/>
        <end position="106"/>
    </location>
</feature>
<feature type="repeat" description="TPR" evidence="3">
    <location>
        <begin position="212"/>
        <end position="245"/>
    </location>
</feature>
<gene>
    <name evidence="5" type="ordered locus">CKC_01825</name>
</gene>
<dbReference type="GeneID" id="96885873"/>
<evidence type="ECO:0000313" key="5">
    <source>
        <dbReference type="EMBL" id="ADR52116.1"/>
    </source>
</evidence>
<dbReference type="GO" id="GO:0046813">
    <property type="term" value="P:receptor-mediated virion attachment to host cell"/>
    <property type="evidence" value="ECO:0007669"/>
    <property type="project" value="TreeGrafter"/>
</dbReference>
<dbReference type="RefSeq" id="WP_013461772.1">
    <property type="nucleotide sequence ID" value="NC_014774.1"/>
</dbReference>
<accession>E4UCM6</accession>
<organism evidence="5 6">
    <name type="scientific">Liberibacter solanacearum (strain CLso-ZC1)</name>
    <dbReference type="NCBI Taxonomy" id="658172"/>
    <lineage>
        <taxon>Bacteria</taxon>
        <taxon>Pseudomonadati</taxon>
        <taxon>Pseudomonadota</taxon>
        <taxon>Alphaproteobacteria</taxon>
        <taxon>Hyphomicrobiales</taxon>
        <taxon>Rhizobiaceae</taxon>
        <taxon>Liberibacter</taxon>
    </lineage>
</organism>